<evidence type="ECO:0000259" key="3">
    <source>
        <dbReference type="Pfam" id="PF04967"/>
    </source>
</evidence>
<dbReference type="PANTHER" id="PTHR34236">
    <property type="entry name" value="DIMETHYL SULFOXIDE REDUCTASE TRANSCRIPTIONAL ACTIVATOR"/>
    <property type="match status" value="1"/>
</dbReference>
<gene>
    <name evidence="5" type="ORF">SAMN05216285_2154</name>
</gene>
<dbReference type="Pfam" id="PF04967">
    <property type="entry name" value="HTH_10"/>
    <property type="match status" value="1"/>
</dbReference>
<dbReference type="Proteomes" id="UP000183275">
    <property type="component" value="Unassembled WGS sequence"/>
</dbReference>
<dbReference type="InterPro" id="IPR007050">
    <property type="entry name" value="HTH_bacterioopsin"/>
</dbReference>
<evidence type="ECO:0000256" key="1">
    <source>
        <dbReference type="ARBA" id="ARBA00023015"/>
    </source>
</evidence>
<evidence type="ECO:0000259" key="4">
    <source>
        <dbReference type="Pfam" id="PF15915"/>
    </source>
</evidence>
<proteinExistence type="predicted"/>
<evidence type="ECO:0000313" key="6">
    <source>
        <dbReference type="Proteomes" id="UP000183275"/>
    </source>
</evidence>
<reference evidence="6" key="1">
    <citation type="submission" date="2016-10" db="EMBL/GenBank/DDBJ databases">
        <authorList>
            <person name="Varghese N."/>
        </authorList>
    </citation>
    <scope>NUCLEOTIDE SEQUENCE [LARGE SCALE GENOMIC DNA]</scope>
    <source>
        <strain evidence="6">CGMCC 1.12284</strain>
    </source>
</reference>
<sequence length="220" mass="24594">MTTVVELELPAADTALRRVFDRVPSFHCRMEQAAVSDCPGLWLGGGNRSEIEAALDDDPSVDAYSQIDTAPDERLYRIEFADEVCEIGAVLFAEDGTILAASAASGTWSVRMRFPDHEHATRTYRRLLDRDIDVDVRRLQKGPEANSKRHGLTSEQYETIVTAIERGYFEIPRQVSTQELADEFGISNQSVSERLRRASGTILSTELNVEDGRSSLENRD</sequence>
<dbReference type="PANTHER" id="PTHR34236:SF1">
    <property type="entry name" value="DIMETHYL SULFOXIDE REDUCTASE TRANSCRIPTIONAL ACTIVATOR"/>
    <property type="match status" value="1"/>
</dbReference>
<evidence type="ECO:0000256" key="2">
    <source>
        <dbReference type="ARBA" id="ARBA00023163"/>
    </source>
</evidence>
<protein>
    <submittedName>
        <fullName evidence="5">GAF and HTH_10 associated domain-containing protein</fullName>
    </submittedName>
</protein>
<keyword evidence="2" id="KW-0804">Transcription</keyword>
<dbReference type="RefSeq" id="WP_049989555.1">
    <property type="nucleotide sequence ID" value="NZ_FOIS01000003.1"/>
</dbReference>
<feature type="domain" description="HTH bat-type" evidence="3">
    <location>
        <begin position="152"/>
        <end position="203"/>
    </location>
</feature>
<keyword evidence="6" id="KW-1185">Reference proteome</keyword>
<dbReference type="eggNOG" id="arCOG02271">
    <property type="taxonomic scope" value="Archaea"/>
</dbReference>
<keyword evidence="1" id="KW-0805">Transcription regulation</keyword>
<dbReference type="AlphaFoldDB" id="A0A1I0P5U2"/>
<feature type="domain" description="Bacterioopsin transcriptional activator GAF and HTH associated" evidence="4">
    <location>
        <begin position="42"/>
        <end position="141"/>
    </location>
</feature>
<accession>A0A1I0P5U2</accession>
<dbReference type="InterPro" id="IPR031803">
    <property type="entry name" value="BAT_GAF/HTH-assoc"/>
</dbReference>
<dbReference type="EMBL" id="FOIS01000003">
    <property type="protein sequence ID" value="SEW09410.1"/>
    <property type="molecule type" value="Genomic_DNA"/>
</dbReference>
<organism evidence="5 6">
    <name type="scientific">Natrinema salifodinae</name>
    <dbReference type="NCBI Taxonomy" id="1202768"/>
    <lineage>
        <taxon>Archaea</taxon>
        <taxon>Methanobacteriati</taxon>
        <taxon>Methanobacteriota</taxon>
        <taxon>Stenosarchaea group</taxon>
        <taxon>Halobacteria</taxon>
        <taxon>Halobacteriales</taxon>
        <taxon>Natrialbaceae</taxon>
        <taxon>Natrinema</taxon>
    </lineage>
</organism>
<evidence type="ECO:0000313" key="5">
    <source>
        <dbReference type="EMBL" id="SEW09410.1"/>
    </source>
</evidence>
<dbReference type="Pfam" id="PF15915">
    <property type="entry name" value="BAT"/>
    <property type="match status" value="1"/>
</dbReference>
<dbReference type="OrthoDB" id="202021at2157"/>
<name>A0A1I0P5U2_9EURY</name>